<keyword evidence="1" id="KW-0472">Membrane</keyword>
<comment type="caution">
    <text evidence="2">The sequence shown here is derived from an EMBL/GenBank/DDBJ whole genome shotgun (WGS) entry which is preliminary data.</text>
</comment>
<reference evidence="2 3" key="1">
    <citation type="journal article" date="2017" name="Front. Microbiol.">
        <title>Labilibaculum manganireducens gen. nov., sp. nov. and Labilibaculum filiforme sp. nov., Novel Bacteroidetes Isolated from Subsurface Sediments of the Baltic Sea.</title>
        <authorList>
            <person name="Vandieken V."/>
            <person name="Marshall I.P."/>
            <person name="Niemann H."/>
            <person name="Engelen B."/>
            <person name="Cypionka H."/>
        </authorList>
    </citation>
    <scope>NUCLEOTIDE SEQUENCE [LARGE SCALE GENOMIC DNA]</scope>
    <source>
        <strain evidence="2 3">59.10-2M</strain>
    </source>
</reference>
<proteinExistence type="predicted"/>
<protein>
    <submittedName>
        <fullName evidence="2">Uncharacterized protein</fullName>
    </submittedName>
</protein>
<gene>
    <name evidence="2" type="ORF">BZG01_03745</name>
</gene>
<keyword evidence="1" id="KW-1133">Transmembrane helix</keyword>
<sequence length="73" mass="8635">MNSIELLIIICWIWVCGTGMGVVALYFWPQMTSTKYLKFVKIDYEEQIRNKDFKLLRKLAGERIGEKYAELDN</sequence>
<evidence type="ECO:0000313" key="3">
    <source>
        <dbReference type="Proteomes" id="UP000233618"/>
    </source>
</evidence>
<name>A0A2N3IEX0_9BACT</name>
<dbReference type="EMBL" id="MVDE01000003">
    <property type="protein sequence ID" value="PKQ68835.1"/>
    <property type="molecule type" value="Genomic_DNA"/>
</dbReference>
<keyword evidence="1" id="KW-0812">Transmembrane</keyword>
<accession>A0A2N3IEX0</accession>
<evidence type="ECO:0000313" key="2">
    <source>
        <dbReference type="EMBL" id="PKQ68835.1"/>
    </source>
</evidence>
<evidence type="ECO:0000256" key="1">
    <source>
        <dbReference type="SAM" id="Phobius"/>
    </source>
</evidence>
<dbReference type="Proteomes" id="UP000233618">
    <property type="component" value="Unassembled WGS sequence"/>
</dbReference>
<organism evidence="2 3">
    <name type="scientific">Labilibaculum manganireducens</name>
    <dbReference type="NCBI Taxonomy" id="1940525"/>
    <lineage>
        <taxon>Bacteria</taxon>
        <taxon>Pseudomonadati</taxon>
        <taxon>Bacteroidota</taxon>
        <taxon>Bacteroidia</taxon>
        <taxon>Marinilabiliales</taxon>
        <taxon>Marinifilaceae</taxon>
        <taxon>Labilibaculum</taxon>
    </lineage>
</organism>
<dbReference type="RefSeq" id="WP_143470822.1">
    <property type="nucleotide sequence ID" value="NZ_MVDE01000003.1"/>
</dbReference>
<dbReference type="AlphaFoldDB" id="A0A2N3IEX0"/>
<keyword evidence="3" id="KW-1185">Reference proteome</keyword>
<feature type="transmembrane region" description="Helical" evidence="1">
    <location>
        <begin position="6"/>
        <end position="28"/>
    </location>
</feature>